<dbReference type="Pfam" id="PF11769">
    <property type="entry name" value="DUF3313"/>
    <property type="match status" value="1"/>
</dbReference>
<evidence type="ECO:0000313" key="5">
    <source>
        <dbReference type="Proteomes" id="UP001200247"/>
    </source>
</evidence>
<gene>
    <name evidence="3" type="ORF">LH440_03180</name>
    <name evidence="2" type="ORF">LHGZ1_3279</name>
</gene>
<protein>
    <submittedName>
        <fullName evidence="2 3">DUF3313 domain-containing protein</fullName>
    </submittedName>
</protein>
<organism evidence="2 4">
    <name type="scientific">Laribacter hongkongensis</name>
    <dbReference type="NCBI Taxonomy" id="168471"/>
    <lineage>
        <taxon>Bacteria</taxon>
        <taxon>Pseudomonadati</taxon>
        <taxon>Pseudomonadota</taxon>
        <taxon>Betaproteobacteria</taxon>
        <taxon>Neisseriales</taxon>
        <taxon>Aquaspirillaceae</taxon>
        <taxon>Laribacter</taxon>
    </lineage>
</organism>
<reference evidence="3 5" key="4">
    <citation type="submission" date="2021-10" db="EMBL/GenBank/DDBJ databases">
        <title>Whole-genome sequencing analysis of Laribacter hongkongensis: virulence gene profiles, carbohydrate-active enzyme prediction, and antimicrobial resistance characterization.</title>
        <authorList>
            <person name="Yuan P."/>
            <person name="Zhan Y."/>
            <person name="Chen D."/>
        </authorList>
    </citation>
    <scope>NUCLEOTIDE SEQUENCE [LARGE SCALE GENOMIC DNA]</scope>
    <source>
        <strain evidence="3 5">W67</strain>
    </source>
</reference>
<dbReference type="Proteomes" id="UP001200247">
    <property type="component" value="Unassembled WGS sequence"/>
</dbReference>
<name>A0A248LMU9_9NEIS</name>
<dbReference type="GeneID" id="75108295"/>
<dbReference type="InterPro" id="IPR021747">
    <property type="entry name" value="DUF3313"/>
</dbReference>
<dbReference type="EMBL" id="JAJAXM010000004">
    <property type="protein sequence ID" value="MCG9024919.1"/>
    <property type="molecule type" value="Genomic_DNA"/>
</dbReference>
<evidence type="ECO:0000313" key="3">
    <source>
        <dbReference type="EMBL" id="MCG9024919.1"/>
    </source>
</evidence>
<dbReference type="AlphaFoldDB" id="A0A248LMU9"/>
<reference evidence="2" key="3">
    <citation type="submission" date="2017-06" db="EMBL/GenBank/DDBJ databases">
        <authorList>
            <person name="Kim H.J."/>
            <person name="Triplett B.A."/>
        </authorList>
    </citation>
    <scope>NUCLEOTIDE SEQUENCE</scope>
    <source>
        <strain evidence="2">HLGZ1</strain>
    </source>
</reference>
<evidence type="ECO:0000256" key="1">
    <source>
        <dbReference type="SAM" id="SignalP"/>
    </source>
</evidence>
<dbReference type="PROSITE" id="PS51257">
    <property type="entry name" value="PROKAR_LIPOPROTEIN"/>
    <property type="match status" value="1"/>
</dbReference>
<accession>A0A248LMU9</accession>
<dbReference type="OMA" id="NERDPRM"/>
<dbReference type="EMBL" id="CP022115">
    <property type="protein sequence ID" value="ASJ26110.1"/>
    <property type="molecule type" value="Genomic_DNA"/>
</dbReference>
<sequence>MMIRRGWRTGALVLATVWLTGCAGTGAPLTQSGFLQDYARLQPRDDATVAWLNPSTRPFGERPLVVEPVVIREQQVEGEVISLADNRYSNLRVWLRDAVVARLKAAGYTVADEPAPDATRIRLAVTGLMHTPSSLRILEMLPMGALLAGAKAVTGNRNDDVVMFVELQVRDPRGEVLIEGVQRVNGVAMSPRELAGITPRQVQAQADVFALRLADSLQRFDRAHANGTLPVAGNARLATSARP</sequence>
<proteinExistence type="predicted"/>
<evidence type="ECO:0000313" key="4">
    <source>
        <dbReference type="Proteomes" id="UP000197424"/>
    </source>
</evidence>
<evidence type="ECO:0000313" key="2">
    <source>
        <dbReference type="EMBL" id="ASJ26110.1"/>
    </source>
</evidence>
<feature type="chain" id="PRO_5044379200" evidence="1">
    <location>
        <begin position="24"/>
        <end position="243"/>
    </location>
</feature>
<keyword evidence="1" id="KW-0732">Signal</keyword>
<dbReference type="RefSeq" id="WP_012698533.1">
    <property type="nucleotide sequence ID" value="NZ_CP022115.1"/>
</dbReference>
<reference evidence="4" key="2">
    <citation type="submission" date="2017-06" db="EMBL/GenBank/DDBJ databases">
        <title>Whole genome sequence of Laribacter hongkongensis LHGZ1.</title>
        <authorList>
            <person name="Chen D."/>
            <person name="Wu H."/>
            <person name="Chen J."/>
        </authorList>
    </citation>
    <scope>NUCLEOTIDE SEQUENCE [LARGE SCALE GENOMIC DNA]</scope>
    <source>
        <strain evidence="4">LHGZ1</strain>
    </source>
</reference>
<dbReference type="Proteomes" id="UP000197424">
    <property type="component" value="Chromosome"/>
</dbReference>
<reference evidence="2" key="1">
    <citation type="journal article" date="2017" name="J. Antimicrob. Chemother.">
        <title>Emergence and genomic analysis of MDR Laribacter hongkongensis strain HLGZ1 from Guangzhou, China.</title>
        <authorList>
            <person name="Wu H.K."/>
            <person name="Chen J.H."/>
            <person name="Yang L."/>
            <person name="Li A.R."/>
            <person name="Su D.H."/>
            <person name="Lin Y.P."/>
            <person name="Chen D.Q."/>
        </authorList>
    </citation>
    <scope>NUCLEOTIDE SEQUENCE</scope>
    <source>
        <strain evidence="2">HLGZ1</strain>
    </source>
</reference>
<feature type="signal peptide" evidence="1">
    <location>
        <begin position="1"/>
        <end position="23"/>
    </location>
</feature>